<reference evidence="2" key="1">
    <citation type="submission" date="2023-10" db="EMBL/GenBank/DDBJ databases">
        <authorList>
            <person name="Chen Y."/>
            <person name="Shah S."/>
            <person name="Dougan E. K."/>
            <person name="Thang M."/>
            <person name="Chan C."/>
        </authorList>
    </citation>
    <scope>NUCLEOTIDE SEQUENCE [LARGE SCALE GENOMIC DNA]</scope>
</reference>
<accession>A0ABN9PIV4</accession>
<evidence type="ECO:0000313" key="3">
    <source>
        <dbReference type="Proteomes" id="UP001189429"/>
    </source>
</evidence>
<evidence type="ECO:0000313" key="2">
    <source>
        <dbReference type="EMBL" id="CAK0791168.1"/>
    </source>
</evidence>
<organism evidence="2 3">
    <name type="scientific">Prorocentrum cordatum</name>
    <dbReference type="NCBI Taxonomy" id="2364126"/>
    <lineage>
        <taxon>Eukaryota</taxon>
        <taxon>Sar</taxon>
        <taxon>Alveolata</taxon>
        <taxon>Dinophyceae</taxon>
        <taxon>Prorocentrales</taxon>
        <taxon>Prorocentraceae</taxon>
        <taxon>Prorocentrum</taxon>
    </lineage>
</organism>
<dbReference type="Proteomes" id="UP001189429">
    <property type="component" value="Unassembled WGS sequence"/>
</dbReference>
<dbReference type="EMBL" id="CAUYUJ010000533">
    <property type="protein sequence ID" value="CAK0791168.1"/>
    <property type="molecule type" value="Genomic_DNA"/>
</dbReference>
<sequence>MMRGDRNSAHGAVQSLSAFDVQNRYGRRALSRLFELMRTKGADSTAGVAFSFVGPRRGRASTAGKRHWPSWVRFCDEASKALAGVGINLDTEDKYDESFRESHNLNVFLNRILMIFGPGAAERAVRRRGGDLRGAGGRGPGRRPLRRRAGVTGPPGLGPRLGDRGAPRGALRGP</sequence>
<evidence type="ECO:0000256" key="1">
    <source>
        <dbReference type="SAM" id="MobiDB-lite"/>
    </source>
</evidence>
<proteinExistence type="predicted"/>
<feature type="compositionally biased region" description="Basic residues" evidence="1">
    <location>
        <begin position="140"/>
        <end position="149"/>
    </location>
</feature>
<feature type="region of interest" description="Disordered" evidence="1">
    <location>
        <begin position="126"/>
        <end position="174"/>
    </location>
</feature>
<gene>
    <name evidence="2" type="ORF">PCOR1329_LOCUS2137</name>
</gene>
<keyword evidence="3" id="KW-1185">Reference proteome</keyword>
<comment type="caution">
    <text evidence="2">The sequence shown here is derived from an EMBL/GenBank/DDBJ whole genome shotgun (WGS) entry which is preliminary data.</text>
</comment>
<name>A0ABN9PIV4_9DINO</name>
<protein>
    <submittedName>
        <fullName evidence="2">Uncharacterized protein</fullName>
    </submittedName>
</protein>